<comment type="caution">
    <text evidence="2">The sequence shown here is derived from an EMBL/GenBank/DDBJ whole genome shotgun (WGS) entry which is preliminary data.</text>
</comment>
<gene>
    <name evidence="2" type="ORF">Q8A67_018907</name>
</gene>
<proteinExistence type="predicted"/>
<evidence type="ECO:0000313" key="2">
    <source>
        <dbReference type="EMBL" id="KAK2881639.1"/>
    </source>
</evidence>
<organism evidence="2 3">
    <name type="scientific">Cirrhinus molitorella</name>
    <name type="common">mud carp</name>
    <dbReference type="NCBI Taxonomy" id="172907"/>
    <lineage>
        <taxon>Eukaryota</taxon>
        <taxon>Metazoa</taxon>
        <taxon>Chordata</taxon>
        <taxon>Craniata</taxon>
        <taxon>Vertebrata</taxon>
        <taxon>Euteleostomi</taxon>
        <taxon>Actinopterygii</taxon>
        <taxon>Neopterygii</taxon>
        <taxon>Teleostei</taxon>
        <taxon>Ostariophysi</taxon>
        <taxon>Cypriniformes</taxon>
        <taxon>Cyprinidae</taxon>
        <taxon>Labeoninae</taxon>
        <taxon>Labeonini</taxon>
        <taxon>Cirrhinus</taxon>
    </lineage>
</organism>
<protein>
    <submittedName>
        <fullName evidence="2">Uncharacterized protein</fullName>
    </submittedName>
</protein>
<feature type="region of interest" description="Disordered" evidence="1">
    <location>
        <begin position="1"/>
        <end position="24"/>
    </location>
</feature>
<reference evidence="2" key="1">
    <citation type="submission" date="2023-08" db="EMBL/GenBank/DDBJ databases">
        <title>Chromosome-level Genome Assembly of mud carp (Cirrhinus molitorella).</title>
        <authorList>
            <person name="Liu H."/>
        </authorList>
    </citation>
    <scope>NUCLEOTIDE SEQUENCE</scope>
    <source>
        <strain evidence="2">Prfri</strain>
        <tissue evidence="2">Muscle</tissue>
    </source>
</reference>
<dbReference type="EMBL" id="JAUYZG010000018">
    <property type="protein sequence ID" value="KAK2881639.1"/>
    <property type="molecule type" value="Genomic_DNA"/>
</dbReference>
<name>A0AA88TJF6_9TELE</name>
<dbReference type="AlphaFoldDB" id="A0AA88TJF6"/>
<evidence type="ECO:0000313" key="3">
    <source>
        <dbReference type="Proteomes" id="UP001187343"/>
    </source>
</evidence>
<accession>A0AA88TJF6</accession>
<evidence type="ECO:0000256" key="1">
    <source>
        <dbReference type="SAM" id="MobiDB-lite"/>
    </source>
</evidence>
<sequence length="107" mass="11803">MGQARQANAWGPHLKGAPDGRPFKPKGTYIARSDISPSPLLRYTGYAFAASAALFKQTDVLSCLCSLWAPPSVLRLPVNHRAFRESLSKLLDFSQDTETNNLNPHSY</sequence>
<dbReference type="Proteomes" id="UP001187343">
    <property type="component" value="Unassembled WGS sequence"/>
</dbReference>
<keyword evidence="3" id="KW-1185">Reference proteome</keyword>